<comment type="caution">
    <text evidence="12">The sequence shown here is derived from an EMBL/GenBank/DDBJ whole genome shotgun (WGS) entry which is preliminary data.</text>
</comment>
<keyword evidence="13" id="KW-1185">Reference proteome</keyword>
<evidence type="ECO:0000313" key="12">
    <source>
        <dbReference type="EMBL" id="GAA1108541.1"/>
    </source>
</evidence>
<comment type="subunit">
    <text evidence="11">The system is composed of three essential subunits: KdpA, KdpB and KdpC.</text>
</comment>
<dbReference type="PIRSF" id="PIRSF001296">
    <property type="entry name" value="K_ATPase_KdpC"/>
    <property type="match status" value="1"/>
</dbReference>
<organism evidence="12 13">
    <name type="scientific">Nocardioides dubius</name>
    <dbReference type="NCBI Taxonomy" id="317019"/>
    <lineage>
        <taxon>Bacteria</taxon>
        <taxon>Bacillati</taxon>
        <taxon>Actinomycetota</taxon>
        <taxon>Actinomycetes</taxon>
        <taxon>Propionibacteriales</taxon>
        <taxon>Nocardioidaceae</taxon>
        <taxon>Nocardioides</taxon>
    </lineage>
</organism>
<evidence type="ECO:0000256" key="7">
    <source>
        <dbReference type="ARBA" id="ARBA00022958"/>
    </source>
</evidence>
<keyword evidence="9 11" id="KW-0406">Ion transport</keyword>
<dbReference type="HAMAP" id="MF_00276">
    <property type="entry name" value="KdpC"/>
    <property type="match status" value="1"/>
</dbReference>
<dbReference type="Pfam" id="PF02669">
    <property type="entry name" value="KdpC"/>
    <property type="match status" value="1"/>
</dbReference>
<gene>
    <name evidence="11" type="primary">kdpC</name>
    <name evidence="12" type="ORF">GCM10009668_30970</name>
</gene>
<dbReference type="PANTHER" id="PTHR30042:SF2">
    <property type="entry name" value="POTASSIUM-TRANSPORTING ATPASE KDPC SUBUNIT"/>
    <property type="match status" value="1"/>
</dbReference>
<name>A0ABP4EK35_9ACTN</name>
<evidence type="ECO:0000313" key="13">
    <source>
        <dbReference type="Proteomes" id="UP001501581"/>
    </source>
</evidence>
<feature type="transmembrane region" description="Helical" evidence="11">
    <location>
        <begin position="12"/>
        <end position="34"/>
    </location>
</feature>
<evidence type="ECO:0000256" key="1">
    <source>
        <dbReference type="ARBA" id="ARBA00022448"/>
    </source>
</evidence>
<proteinExistence type="inferred from homology"/>
<accession>A0ABP4EK35</accession>
<keyword evidence="2 11" id="KW-1003">Cell membrane</keyword>
<keyword evidence="4 11" id="KW-0812">Transmembrane</keyword>
<evidence type="ECO:0000256" key="9">
    <source>
        <dbReference type="ARBA" id="ARBA00023065"/>
    </source>
</evidence>
<evidence type="ECO:0000256" key="3">
    <source>
        <dbReference type="ARBA" id="ARBA00022538"/>
    </source>
</evidence>
<keyword evidence="8 11" id="KW-1133">Transmembrane helix</keyword>
<evidence type="ECO:0000256" key="5">
    <source>
        <dbReference type="ARBA" id="ARBA00022741"/>
    </source>
</evidence>
<sequence>MLTDLTRQSLAGLRILFVLTVLLGVVYPLTVWVAGRALADRADGQPLTVDGEVVGSRLLGQSFEGEQWFHSRPSANDYDALASAPSNLGPTNPDLLAAIEQRRAEVAAFEKAAPDAVPADALTASGSGLDPHISLAYAMLQADRVAEANGLSTDEVRELVEESTDGPILGFLGVEGVNVLELNIAVQHAAR</sequence>
<keyword evidence="1 11" id="KW-0813">Transport</keyword>
<dbReference type="Proteomes" id="UP001501581">
    <property type="component" value="Unassembled WGS sequence"/>
</dbReference>
<dbReference type="NCBIfam" id="TIGR00681">
    <property type="entry name" value="kdpC"/>
    <property type="match status" value="1"/>
</dbReference>
<evidence type="ECO:0000256" key="8">
    <source>
        <dbReference type="ARBA" id="ARBA00022989"/>
    </source>
</evidence>
<keyword evidence="7 11" id="KW-0630">Potassium</keyword>
<comment type="subcellular location">
    <subcellularLocation>
        <location evidence="11">Cell membrane</location>
        <topology evidence="11">Single-pass membrane protein</topology>
    </subcellularLocation>
</comment>
<keyword evidence="3 11" id="KW-0633">Potassium transport</keyword>
<dbReference type="RefSeq" id="WP_343995721.1">
    <property type="nucleotide sequence ID" value="NZ_BAAALG010000011.1"/>
</dbReference>
<keyword evidence="6 11" id="KW-0067">ATP-binding</keyword>
<reference evidence="13" key="1">
    <citation type="journal article" date="2019" name="Int. J. Syst. Evol. Microbiol.">
        <title>The Global Catalogue of Microorganisms (GCM) 10K type strain sequencing project: providing services to taxonomists for standard genome sequencing and annotation.</title>
        <authorList>
            <consortium name="The Broad Institute Genomics Platform"/>
            <consortium name="The Broad Institute Genome Sequencing Center for Infectious Disease"/>
            <person name="Wu L."/>
            <person name="Ma J."/>
        </authorList>
    </citation>
    <scope>NUCLEOTIDE SEQUENCE [LARGE SCALE GENOMIC DNA]</scope>
    <source>
        <strain evidence="13">JCM 13008</strain>
    </source>
</reference>
<evidence type="ECO:0000256" key="6">
    <source>
        <dbReference type="ARBA" id="ARBA00022840"/>
    </source>
</evidence>
<dbReference type="EMBL" id="BAAALG010000011">
    <property type="protein sequence ID" value="GAA1108541.1"/>
    <property type="molecule type" value="Genomic_DNA"/>
</dbReference>
<evidence type="ECO:0000256" key="11">
    <source>
        <dbReference type="HAMAP-Rule" id="MF_00276"/>
    </source>
</evidence>
<dbReference type="InterPro" id="IPR003820">
    <property type="entry name" value="KdpC"/>
</dbReference>
<keyword evidence="5 11" id="KW-0547">Nucleotide-binding</keyword>
<dbReference type="NCBIfam" id="NF001454">
    <property type="entry name" value="PRK00315.1"/>
    <property type="match status" value="1"/>
</dbReference>
<comment type="function">
    <text evidence="11">Part of the high-affinity ATP-driven potassium transport (or Kdp) system, which catalyzes the hydrolysis of ATP coupled with the electrogenic transport of potassium into the cytoplasm. This subunit acts as a catalytic chaperone that increases the ATP-binding affinity of the ATP-hydrolyzing subunit KdpB by the formation of a transient KdpB/KdpC/ATP ternary complex.</text>
</comment>
<comment type="similarity">
    <text evidence="11">Belongs to the KdpC family.</text>
</comment>
<keyword evidence="10 11" id="KW-0472">Membrane</keyword>
<protein>
    <recommendedName>
        <fullName evidence="11">Potassium-transporting ATPase KdpC subunit</fullName>
    </recommendedName>
    <alternativeName>
        <fullName evidence="11">ATP phosphohydrolase [potassium-transporting] C chain</fullName>
    </alternativeName>
    <alternativeName>
        <fullName evidence="11">Potassium-binding and translocating subunit C</fullName>
    </alternativeName>
    <alternativeName>
        <fullName evidence="11">Potassium-translocating ATPase C chain</fullName>
    </alternativeName>
</protein>
<evidence type="ECO:0000256" key="2">
    <source>
        <dbReference type="ARBA" id="ARBA00022475"/>
    </source>
</evidence>
<dbReference type="PANTHER" id="PTHR30042">
    <property type="entry name" value="POTASSIUM-TRANSPORTING ATPASE C CHAIN"/>
    <property type="match status" value="1"/>
</dbReference>
<evidence type="ECO:0000256" key="10">
    <source>
        <dbReference type="ARBA" id="ARBA00023136"/>
    </source>
</evidence>
<evidence type="ECO:0000256" key="4">
    <source>
        <dbReference type="ARBA" id="ARBA00022692"/>
    </source>
</evidence>